<keyword evidence="3" id="KW-1185">Reference proteome</keyword>
<dbReference type="EnsemblPlants" id="ONIVA11G12730.1">
    <property type="protein sequence ID" value="ONIVA11G12730.1"/>
    <property type="gene ID" value="ONIVA11G12730"/>
</dbReference>
<evidence type="ECO:0000313" key="3">
    <source>
        <dbReference type="Proteomes" id="UP000006591"/>
    </source>
</evidence>
<dbReference type="Gramene" id="ONIVA11G12730.1">
    <property type="protein sequence ID" value="ONIVA11G12730.1"/>
    <property type="gene ID" value="ONIVA11G12730"/>
</dbReference>
<dbReference type="HOGENOM" id="CLU_2853618_0_0_1"/>
<accession>A0A0E0J1T7</accession>
<reference evidence="2" key="1">
    <citation type="submission" date="2015-04" db="UniProtKB">
        <authorList>
            <consortium name="EnsemblPlants"/>
        </authorList>
    </citation>
    <scope>IDENTIFICATION</scope>
    <source>
        <strain evidence="2">SL10</strain>
    </source>
</reference>
<organism evidence="2">
    <name type="scientific">Oryza nivara</name>
    <name type="common">Indian wild rice</name>
    <name type="synonym">Oryza sativa f. spontanea</name>
    <dbReference type="NCBI Taxonomy" id="4536"/>
    <lineage>
        <taxon>Eukaryota</taxon>
        <taxon>Viridiplantae</taxon>
        <taxon>Streptophyta</taxon>
        <taxon>Embryophyta</taxon>
        <taxon>Tracheophyta</taxon>
        <taxon>Spermatophyta</taxon>
        <taxon>Magnoliopsida</taxon>
        <taxon>Liliopsida</taxon>
        <taxon>Poales</taxon>
        <taxon>Poaceae</taxon>
        <taxon>BOP clade</taxon>
        <taxon>Oryzoideae</taxon>
        <taxon>Oryzeae</taxon>
        <taxon>Oryzinae</taxon>
        <taxon>Oryza</taxon>
    </lineage>
</organism>
<evidence type="ECO:0000313" key="2">
    <source>
        <dbReference type="EnsemblPlants" id="ONIVA11G12730.1"/>
    </source>
</evidence>
<dbReference type="Proteomes" id="UP000006591">
    <property type="component" value="Chromosome 11"/>
</dbReference>
<sequence length="65" mass="6819">MPKMGSNYRGGWSVAGNTLVEAGVGRTDVKRPIEGGTMEWASGDGIHRGGRQGRRGDSIGLAPSY</sequence>
<feature type="region of interest" description="Disordered" evidence="1">
    <location>
        <begin position="35"/>
        <end position="65"/>
    </location>
</feature>
<dbReference type="AlphaFoldDB" id="A0A0E0J1T7"/>
<reference evidence="2" key="2">
    <citation type="submission" date="2018-04" db="EMBL/GenBank/DDBJ databases">
        <title>OnivRS2 (Oryza nivara Reference Sequence Version 2).</title>
        <authorList>
            <person name="Zhang J."/>
            <person name="Kudrna D."/>
            <person name="Lee S."/>
            <person name="Talag J."/>
            <person name="Rajasekar S."/>
            <person name="Welchert J."/>
            <person name="Hsing Y.-I."/>
            <person name="Wing R.A."/>
        </authorList>
    </citation>
    <scope>NUCLEOTIDE SEQUENCE [LARGE SCALE GENOMIC DNA]</scope>
    <source>
        <strain evidence="2">SL10</strain>
    </source>
</reference>
<proteinExistence type="predicted"/>
<evidence type="ECO:0000256" key="1">
    <source>
        <dbReference type="SAM" id="MobiDB-lite"/>
    </source>
</evidence>
<protein>
    <submittedName>
        <fullName evidence="2">Uncharacterized protein</fullName>
    </submittedName>
</protein>
<name>A0A0E0J1T7_ORYNI</name>